<organism evidence="1 2">
    <name type="scientific">Streptomyces cyanogenus</name>
    <dbReference type="NCBI Taxonomy" id="80860"/>
    <lineage>
        <taxon>Bacteria</taxon>
        <taxon>Bacillati</taxon>
        <taxon>Actinomycetota</taxon>
        <taxon>Actinomycetes</taxon>
        <taxon>Kitasatosporales</taxon>
        <taxon>Streptomycetaceae</taxon>
        <taxon>Streptomyces</taxon>
    </lineage>
</organism>
<dbReference type="Proteomes" id="UP000663908">
    <property type="component" value="Chromosome"/>
</dbReference>
<evidence type="ECO:0000313" key="1">
    <source>
        <dbReference type="EMBL" id="QTD99354.1"/>
    </source>
</evidence>
<dbReference type="EMBL" id="CP071839">
    <property type="protein sequence ID" value="QTD99354.1"/>
    <property type="molecule type" value="Genomic_DNA"/>
</dbReference>
<keyword evidence="2" id="KW-1185">Reference proteome</keyword>
<reference evidence="1 2" key="1">
    <citation type="submission" date="2021-03" db="EMBL/GenBank/DDBJ databases">
        <title>Complete genome sequence of Streptomyces cyanogenus S136, producer of anticancer angucycline landomycin A.</title>
        <authorList>
            <person name="Hrab P."/>
            <person name="Ruckert C."/>
            <person name="Busche T."/>
            <person name="Ostash I."/>
            <person name="Kalinowski J."/>
            <person name="Fedorenko V."/>
            <person name="Yushchuk O."/>
            <person name="Ostash B."/>
        </authorList>
    </citation>
    <scope>NUCLEOTIDE SEQUENCE [LARGE SCALE GENOMIC DNA]</scope>
    <source>
        <strain evidence="1 2">S136</strain>
    </source>
</reference>
<accession>A0ABX7TRK6</accession>
<gene>
    <name evidence="1" type="ORF">S1361_18530</name>
</gene>
<proteinExistence type="predicted"/>
<sequence>MSRVSRTSEHGATIACLWQEHLDAPFPARLRGAEPGGIDIVLLDATVAGCVSARQNKGGCLDAERNRILRDCVADLDQVLASTTEAEELRYFRRLRRLAALASDSGPRSTN</sequence>
<protein>
    <submittedName>
        <fullName evidence="1">Uncharacterized protein</fullName>
    </submittedName>
</protein>
<name>A0ABX7TRK6_STRCY</name>
<evidence type="ECO:0000313" key="2">
    <source>
        <dbReference type="Proteomes" id="UP000663908"/>
    </source>
</evidence>